<sequence>MKVKNILISDIHIGERFRKDLGSLASLKESIKEKGLIQPITVSEHLHLVAGGRRLAACLE</sequence>
<protein>
    <recommendedName>
        <fullName evidence="1">ParB-like N-terminal domain-containing protein</fullName>
    </recommendedName>
</protein>
<dbReference type="Gene3D" id="3.90.1530.30">
    <property type="match status" value="1"/>
</dbReference>
<dbReference type="PANTHER" id="PTHR33375:SF1">
    <property type="entry name" value="CHROMOSOME-PARTITIONING PROTEIN PARB-RELATED"/>
    <property type="match status" value="1"/>
</dbReference>
<accession>A0A0F9ITZ1</accession>
<dbReference type="AlphaFoldDB" id="A0A0F9ITZ1"/>
<dbReference type="GO" id="GO:0007059">
    <property type="term" value="P:chromosome segregation"/>
    <property type="evidence" value="ECO:0007669"/>
    <property type="project" value="TreeGrafter"/>
</dbReference>
<proteinExistence type="predicted"/>
<dbReference type="Pfam" id="PF02195">
    <property type="entry name" value="ParB_N"/>
    <property type="match status" value="1"/>
</dbReference>
<evidence type="ECO:0000259" key="1">
    <source>
        <dbReference type="Pfam" id="PF02195"/>
    </source>
</evidence>
<dbReference type="InterPro" id="IPR050336">
    <property type="entry name" value="Chromosome_partition/occlusion"/>
</dbReference>
<dbReference type="PANTHER" id="PTHR33375">
    <property type="entry name" value="CHROMOSOME-PARTITIONING PROTEIN PARB-RELATED"/>
    <property type="match status" value="1"/>
</dbReference>
<feature type="domain" description="ParB-like N-terminal" evidence="1">
    <location>
        <begin position="3"/>
        <end position="58"/>
    </location>
</feature>
<comment type="caution">
    <text evidence="2">The sequence shown here is derived from an EMBL/GenBank/DDBJ whole genome shotgun (WGS) entry which is preliminary data.</text>
</comment>
<feature type="non-terminal residue" evidence="2">
    <location>
        <position position="60"/>
    </location>
</feature>
<gene>
    <name evidence="2" type="ORF">LCGC14_1903320</name>
</gene>
<dbReference type="EMBL" id="LAZR01019972">
    <property type="protein sequence ID" value="KKL90582.1"/>
    <property type="molecule type" value="Genomic_DNA"/>
</dbReference>
<dbReference type="InterPro" id="IPR036086">
    <property type="entry name" value="ParB/Sulfiredoxin_sf"/>
</dbReference>
<evidence type="ECO:0000313" key="2">
    <source>
        <dbReference type="EMBL" id="KKL90582.1"/>
    </source>
</evidence>
<name>A0A0F9ITZ1_9ZZZZ</name>
<dbReference type="GO" id="GO:0045881">
    <property type="term" value="P:positive regulation of sporulation resulting in formation of a cellular spore"/>
    <property type="evidence" value="ECO:0007669"/>
    <property type="project" value="TreeGrafter"/>
</dbReference>
<dbReference type="InterPro" id="IPR003115">
    <property type="entry name" value="ParB_N"/>
</dbReference>
<reference evidence="2" key="1">
    <citation type="journal article" date="2015" name="Nature">
        <title>Complex archaea that bridge the gap between prokaryotes and eukaryotes.</title>
        <authorList>
            <person name="Spang A."/>
            <person name="Saw J.H."/>
            <person name="Jorgensen S.L."/>
            <person name="Zaremba-Niedzwiedzka K."/>
            <person name="Martijn J."/>
            <person name="Lind A.E."/>
            <person name="van Eijk R."/>
            <person name="Schleper C."/>
            <person name="Guy L."/>
            <person name="Ettema T.J."/>
        </authorList>
    </citation>
    <scope>NUCLEOTIDE SEQUENCE</scope>
</reference>
<dbReference type="GO" id="GO:0005694">
    <property type="term" value="C:chromosome"/>
    <property type="evidence" value="ECO:0007669"/>
    <property type="project" value="TreeGrafter"/>
</dbReference>
<dbReference type="SUPFAM" id="SSF110849">
    <property type="entry name" value="ParB/Sulfiredoxin"/>
    <property type="match status" value="1"/>
</dbReference>
<organism evidence="2">
    <name type="scientific">marine sediment metagenome</name>
    <dbReference type="NCBI Taxonomy" id="412755"/>
    <lineage>
        <taxon>unclassified sequences</taxon>
        <taxon>metagenomes</taxon>
        <taxon>ecological metagenomes</taxon>
    </lineage>
</organism>